<protein>
    <submittedName>
        <fullName evidence="1">Uncharacterized protein</fullName>
    </submittedName>
</protein>
<organism evidence="1 2">
    <name type="scientific">Pseudoalteromonas aurantia 208</name>
    <dbReference type="NCBI Taxonomy" id="1314867"/>
    <lineage>
        <taxon>Bacteria</taxon>
        <taxon>Pseudomonadati</taxon>
        <taxon>Pseudomonadota</taxon>
        <taxon>Gammaproteobacteria</taxon>
        <taxon>Alteromonadales</taxon>
        <taxon>Pseudoalteromonadaceae</taxon>
        <taxon>Pseudoalteromonas</taxon>
    </lineage>
</organism>
<comment type="caution">
    <text evidence="1">The sequence shown here is derived from an EMBL/GenBank/DDBJ whole genome shotgun (WGS) entry which is preliminary data.</text>
</comment>
<dbReference type="Proteomes" id="UP000615755">
    <property type="component" value="Unassembled WGS sequence"/>
</dbReference>
<evidence type="ECO:0000313" key="1">
    <source>
        <dbReference type="EMBL" id="MBE0370512.1"/>
    </source>
</evidence>
<gene>
    <name evidence="1" type="ORF">PAUR_b0567</name>
</gene>
<dbReference type="EMBL" id="AQGV01000015">
    <property type="protein sequence ID" value="MBE0370512.1"/>
    <property type="molecule type" value="Genomic_DNA"/>
</dbReference>
<name>A0ABR9EHQ1_9GAMM</name>
<proteinExistence type="predicted"/>
<sequence>MINVRFTSNKSAPFDSHLGHASELIDASTALKIMYVK</sequence>
<reference evidence="1 2" key="1">
    <citation type="submission" date="2015-03" db="EMBL/GenBank/DDBJ databases">
        <title>Genome sequence of Pseudoalteromonas aurantia.</title>
        <authorList>
            <person name="Xie B.-B."/>
            <person name="Rong J.-C."/>
            <person name="Qin Q.-L."/>
            <person name="Zhang Y.-Z."/>
        </authorList>
    </citation>
    <scope>NUCLEOTIDE SEQUENCE [LARGE SCALE GENOMIC DNA]</scope>
    <source>
        <strain evidence="1 2">208</strain>
    </source>
</reference>
<evidence type="ECO:0000313" key="2">
    <source>
        <dbReference type="Proteomes" id="UP000615755"/>
    </source>
</evidence>
<keyword evidence="2" id="KW-1185">Reference proteome</keyword>
<accession>A0ABR9EHQ1</accession>